<reference evidence="2" key="1">
    <citation type="submission" date="2019-08" db="EMBL/GenBank/DDBJ databases">
        <authorList>
            <person name="Kucharzyk K."/>
            <person name="Murdoch R.W."/>
            <person name="Higgins S."/>
            <person name="Loffler F."/>
        </authorList>
    </citation>
    <scope>NUCLEOTIDE SEQUENCE</scope>
</reference>
<comment type="caution">
    <text evidence="2">The sequence shown here is derived from an EMBL/GenBank/DDBJ whole genome shotgun (WGS) entry which is preliminary data.</text>
</comment>
<accession>A0A644UD41</accession>
<gene>
    <name evidence="2" type="ORF">SDC9_22708</name>
</gene>
<dbReference type="NCBIfam" id="TIGR04183">
    <property type="entry name" value="Por_Secre_tail"/>
    <property type="match status" value="1"/>
</dbReference>
<protein>
    <recommendedName>
        <fullName evidence="1">Secretion system C-terminal sorting domain-containing protein</fullName>
    </recommendedName>
</protein>
<evidence type="ECO:0000313" key="2">
    <source>
        <dbReference type="EMBL" id="MPL76857.1"/>
    </source>
</evidence>
<feature type="domain" description="Secretion system C-terminal sorting" evidence="1">
    <location>
        <begin position="286"/>
        <end position="355"/>
    </location>
</feature>
<name>A0A644UD41_9ZZZZ</name>
<dbReference type="EMBL" id="VSSQ01000101">
    <property type="protein sequence ID" value="MPL76857.1"/>
    <property type="molecule type" value="Genomic_DNA"/>
</dbReference>
<evidence type="ECO:0000259" key="1">
    <source>
        <dbReference type="Pfam" id="PF18962"/>
    </source>
</evidence>
<dbReference type="InterPro" id="IPR026444">
    <property type="entry name" value="Secre_tail"/>
</dbReference>
<proteinExistence type="predicted"/>
<organism evidence="2">
    <name type="scientific">bioreactor metagenome</name>
    <dbReference type="NCBI Taxonomy" id="1076179"/>
    <lineage>
        <taxon>unclassified sequences</taxon>
        <taxon>metagenomes</taxon>
        <taxon>ecological metagenomes</taxon>
    </lineage>
</organism>
<sequence>MKRIILTIAIVFALLRVNAQTQYDTIVYHPYDLSNYYIGGMDLAYHELRSMICYNCDSGNLPGTNAPCWAHLKVMTRNSYEIRGVAQPYHFDSTVTVIGMAVKVANGSLQPYLNGTVFFRIMDMEFKELGQTPIFPWYTPDSNGYKWHMFFDEIQVKDFVLVGDIPAYSQTGFNVLFPSTWSLYDTVGCLENWLRSTGRPYDTIYVGIDYQAPNPFATVTDTLYASRFSESPWVKRQDSVWVRFADDPVYNLYQKTFIEFLPILRVPRADSLSLVKEISNDNTIKLYPNPAENTLNIESQEIIKEIEFYDALGKKAKAITLNKKEAIIDISSFAKGNYIVNLINDKGKIKKKLIVK</sequence>
<dbReference type="Pfam" id="PF18962">
    <property type="entry name" value="Por_Secre_tail"/>
    <property type="match status" value="1"/>
</dbReference>
<dbReference type="AlphaFoldDB" id="A0A644UD41"/>